<gene>
    <name evidence="1" type="ORF">B0H16DRAFT_1464711</name>
</gene>
<evidence type="ECO:0000313" key="1">
    <source>
        <dbReference type="EMBL" id="KAJ7740811.1"/>
    </source>
</evidence>
<dbReference type="PROSITE" id="PS51257">
    <property type="entry name" value="PROKAR_LIPOPROTEIN"/>
    <property type="match status" value="1"/>
</dbReference>
<dbReference type="EMBL" id="JARKIB010000101">
    <property type="protein sequence ID" value="KAJ7740811.1"/>
    <property type="molecule type" value="Genomic_DNA"/>
</dbReference>
<proteinExistence type="predicted"/>
<keyword evidence="2" id="KW-1185">Reference proteome</keyword>
<sequence length="151" mass="16978">MPTMRCGTWSAYPSGQHIVISGCRECANLLTAPAITSLPKLLLSSNQVSGGWKLRSMMQQGQKGYSEHAVKRKMSIGKQVSRVPQKAGGVHTRLGGSRTHVFFRNHPNEHRSHKVKTIDRDLRGLYWAILRRLGGPQRREDGSARLFEEKM</sequence>
<protein>
    <submittedName>
        <fullName evidence="1">Uncharacterized protein</fullName>
    </submittedName>
</protein>
<reference evidence="1" key="1">
    <citation type="submission" date="2023-03" db="EMBL/GenBank/DDBJ databases">
        <title>Massive genome expansion in bonnet fungi (Mycena s.s.) driven by repeated elements and novel gene families across ecological guilds.</title>
        <authorList>
            <consortium name="Lawrence Berkeley National Laboratory"/>
            <person name="Harder C.B."/>
            <person name="Miyauchi S."/>
            <person name="Viragh M."/>
            <person name="Kuo A."/>
            <person name="Thoen E."/>
            <person name="Andreopoulos B."/>
            <person name="Lu D."/>
            <person name="Skrede I."/>
            <person name="Drula E."/>
            <person name="Henrissat B."/>
            <person name="Morin E."/>
            <person name="Kohler A."/>
            <person name="Barry K."/>
            <person name="LaButti K."/>
            <person name="Morin E."/>
            <person name="Salamov A."/>
            <person name="Lipzen A."/>
            <person name="Mereny Z."/>
            <person name="Hegedus B."/>
            <person name="Baldrian P."/>
            <person name="Stursova M."/>
            <person name="Weitz H."/>
            <person name="Taylor A."/>
            <person name="Grigoriev I.V."/>
            <person name="Nagy L.G."/>
            <person name="Martin F."/>
            <person name="Kauserud H."/>
        </authorList>
    </citation>
    <scope>NUCLEOTIDE SEQUENCE</scope>
    <source>
        <strain evidence="1">CBHHK182m</strain>
    </source>
</reference>
<organism evidence="1 2">
    <name type="scientific">Mycena metata</name>
    <dbReference type="NCBI Taxonomy" id="1033252"/>
    <lineage>
        <taxon>Eukaryota</taxon>
        <taxon>Fungi</taxon>
        <taxon>Dikarya</taxon>
        <taxon>Basidiomycota</taxon>
        <taxon>Agaricomycotina</taxon>
        <taxon>Agaricomycetes</taxon>
        <taxon>Agaricomycetidae</taxon>
        <taxon>Agaricales</taxon>
        <taxon>Marasmiineae</taxon>
        <taxon>Mycenaceae</taxon>
        <taxon>Mycena</taxon>
    </lineage>
</organism>
<dbReference type="AlphaFoldDB" id="A0AAD7IDS7"/>
<name>A0AAD7IDS7_9AGAR</name>
<comment type="caution">
    <text evidence="1">The sequence shown here is derived from an EMBL/GenBank/DDBJ whole genome shotgun (WGS) entry which is preliminary data.</text>
</comment>
<dbReference type="Proteomes" id="UP001215598">
    <property type="component" value="Unassembled WGS sequence"/>
</dbReference>
<evidence type="ECO:0000313" key="2">
    <source>
        <dbReference type="Proteomes" id="UP001215598"/>
    </source>
</evidence>
<accession>A0AAD7IDS7</accession>